<comment type="caution">
    <text evidence="19">The sequence shown here is derived from an EMBL/GenBank/DDBJ whole genome shotgun (WGS) entry which is preliminary data.</text>
</comment>
<evidence type="ECO:0000256" key="13">
    <source>
        <dbReference type="ARBA" id="ARBA00047334"/>
    </source>
</evidence>
<dbReference type="CDD" id="cd00564">
    <property type="entry name" value="TMP_TenI"/>
    <property type="match status" value="1"/>
</dbReference>
<proteinExistence type="inferred from homology"/>
<comment type="pathway">
    <text evidence="4">Cofactor biosynthesis; thiamine diphosphate biosynthesis; 4-methyl-5-(2-phosphoethyl)-thiazole from 5-(2-hydroxyethyl)-4-methylthiazole: step 1/1.</text>
</comment>
<dbReference type="AlphaFoldDB" id="A0AAD9CUC4"/>
<organism evidence="19 20">
    <name type="scientific">Papiliotrema laurentii</name>
    <name type="common">Cryptococcus laurentii</name>
    <dbReference type="NCBI Taxonomy" id="5418"/>
    <lineage>
        <taxon>Eukaryota</taxon>
        <taxon>Fungi</taxon>
        <taxon>Dikarya</taxon>
        <taxon>Basidiomycota</taxon>
        <taxon>Agaricomycotina</taxon>
        <taxon>Tremellomycetes</taxon>
        <taxon>Tremellales</taxon>
        <taxon>Rhynchogastremaceae</taxon>
        <taxon>Papiliotrema</taxon>
    </lineage>
</organism>
<dbReference type="PRINTS" id="PR01099">
    <property type="entry name" value="HYETHTZKNASE"/>
</dbReference>
<dbReference type="InterPro" id="IPR013785">
    <property type="entry name" value="Aldolase_TIM"/>
</dbReference>
<evidence type="ECO:0000256" key="5">
    <source>
        <dbReference type="ARBA" id="ARBA00005165"/>
    </source>
</evidence>
<evidence type="ECO:0000256" key="6">
    <source>
        <dbReference type="ARBA" id="ARBA00022679"/>
    </source>
</evidence>
<evidence type="ECO:0000256" key="16">
    <source>
        <dbReference type="ARBA" id="ARBA00061146"/>
    </source>
</evidence>
<dbReference type="GO" id="GO:0004417">
    <property type="term" value="F:hydroxyethylthiazole kinase activity"/>
    <property type="evidence" value="ECO:0007669"/>
    <property type="project" value="UniProtKB-EC"/>
</dbReference>
<dbReference type="Proteomes" id="UP001182556">
    <property type="component" value="Unassembled WGS sequence"/>
</dbReference>
<dbReference type="HAMAP" id="MF_00097">
    <property type="entry name" value="TMP_synthase"/>
    <property type="match status" value="1"/>
</dbReference>
<dbReference type="EMBL" id="JAODAN010000009">
    <property type="protein sequence ID" value="KAK1922096.1"/>
    <property type="molecule type" value="Genomic_DNA"/>
</dbReference>
<keyword evidence="11" id="KW-0460">Magnesium</keyword>
<sequence length="533" mass="56468">MPKRAIDYTLYLVTGRELLPPGKDYYESLEESLKGGVTLVQVREKETDTGEFIEIARRTKEICDKYDVPVLINDRIDVHLAAGTAGIHVGQTDAPLDLARKMIGPDAIIGQSVRSVEEAEKAIQAGADYVGIGAVWHTTSKDLKGRKGLGPEGVGEILDLLAGTGIQAVAIGGIHLPNLPQLLHGSTSPKHGNALDGIAVISDIVGSADPARAAVELRTVLDSFKRGRQNPTKGVFRTEEDLDVRQMLDRVGTLLEVTKKETPLVNQITNNVVINDSANATLAVGASPIMATHPQDVQDLSKAIGSLLINFGTIKDKDGMLVAGRAANVNRKPIVFDPVAVGATEYRRTSSKELLDHWHPAVIKGNAAEIGALAKSTEVASRGVDSAGSGFADPADVVKRLARARACIVVLTGVSDYISDGNIVLKASNGHELLGVITGSGCMTGTLIATFCASARIHHLATQQAYEDDSRLVQGDMFIGALAGVLALNIAAEIAAARSDVKGPGTFRAALLDELYNLTVEEVKKRANLEIVT</sequence>
<dbReference type="GO" id="GO:0009228">
    <property type="term" value="P:thiamine biosynthetic process"/>
    <property type="evidence" value="ECO:0007669"/>
    <property type="project" value="UniProtKB-KW"/>
</dbReference>
<keyword evidence="6" id="KW-0808">Transferase</keyword>
<reference evidence="19" key="1">
    <citation type="submission" date="2023-02" db="EMBL/GenBank/DDBJ databases">
        <title>Identification and recombinant expression of a fungal hydrolase from Papiliotrema laurentii that hydrolyzes apple cutin and clears colloidal polyester polyurethane.</title>
        <authorList>
            <consortium name="DOE Joint Genome Institute"/>
            <person name="Roman V.A."/>
            <person name="Bojanowski C."/>
            <person name="Crable B.R."/>
            <person name="Wagner D.N."/>
            <person name="Hung C.S."/>
            <person name="Nadeau L.J."/>
            <person name="Schratz L."/>
            <person name="Haridas S."/>
            <person name="Pangilinan J."/>
            <person name="Lipzen A."/>
            <person name="Na H."/>
            <person name="Yan M."/>
            <person name="Ng V."/>
            <person name="Grigoriev I.V."/>
            <person name="Spatafora J.W."/>
            <person name="Barlow D."/>
            <person name="Biffinger J."/>
            <person name="Kelley-Loughnane N."/>
            <person name="Varaljay V.A."/>
            <person name="Crookes-Goodson W.J."/>
        </authorList>
    </citation>
    <scope>NUCLEOTIDE SEQUENCE</scope>
    <source>
        <strain evidence="19">5307AH</strain>
    </source>
</reference>
<keyword evidence="12" id="KW-0784">Thiamine biosynthesis</keyword>
<dbReference type="InterPro" id="IPR036206">
    <property type="entry name" value="ThiamineP_synth_sf"/>
</dbReference>
<protein>
    <submittedName>
        <fullName evidence="19">Thiamine biosynthetic bifunctional enzyme</fullName>
    </submittedName>
</protein>
<dbReference type="Gene3D" id="3.40.1190.20">
    <property type="match status" value="1"/>
</dbReference>
<keyword evidence="8" id="KW-0547">Nucleotide-binding</keyword>
<evidence type="ECO:0000256" key="4">
    <source>
        <dbReference type="ARBA" id="ARBA00004868"/>
    </source>
</evidence>
<dbReference type="InterPro" id="IPR029056">
    <property type="entry name" value="Ribokinase-like"/>
</dbReference>
<dbReference type="NCBIfam" id="NF006830">
    <property type="entry name" value="PRK09355.1"/>
    <property type="match status" value="1"/>
</dbReference>
<comment type="similarity">
    <text evidence="17">In the N-terminal section; belongs to the thiamine-phosphate synthase family.</text>
</comment>
<evidence type="ECO:0000256" key="14">
    <source>
        <dbReference type="ARBA" id="ARBA00047851"/>
    </source>
</evidence>
<keyword evidence="10" id="KW-0067">ATP-binding</keyword>
<dbReference type="FunFam" id="3.20.20.70:FF:000104">
    <property type="entry name" value="Thiamine biosynthetic bifunctional enzyme"/>
    <property type="match status" value="1"/>
</dbReference>
<comment type="function">
    <text evidence="3">Condenses 4-methyl-5-(beta-hydroxyethyl)thiazole monophosphate (THZ-P) and 2-methyl-4-amino-5-hydroxymethyl pyrimidine pyrophosphate (HMP-PP) to form thiamine monophosphate (TMP).</text>
</comment>
<evidence type="ECO:0000256" key="9">
    <source>
        <dbReference type="ARBA" id="ARBA00022777"/>
    </source>
</evidence>
<dbReference type="Pfam" id="PF02110">
    <property type="entry name" value="HK"/>
    <property type="match status" value="1"/>
</dbReference>
<dbReference type="InterPro" id="IPR022998">
    <property type="entry name" value="ThiamineP_synth_TenI"/>
</dbReference>
<evidence type="ECO:0000256" key="8">
    <source>
        <dbReference type="ARBA" id="ARBA00022741"/>
    </source>
</evidence>
<dbReference type="InterPro" id="IPR000417">
    <property type="entry name" value="Hyethyz_kinase"/>
</dbReference>
<dbReference type="GO" id="GO:0004789">
    <property type="term" value="F:thiamine-phosphate diphosphorylase activity"/>
    <property type="evidence" value="ECO:0007669"/>
    <property type="project" value="UniProtKB-EC"/>
</dbReference>
<feature type="domain" description="Thiamine phosphate synthase/TenI" evidence="18">
    <location>
        <begin position="10"/>
        <end position="204"/>
    </location>
</feature>
<dbReference type="GO" id="GO:0005737">
    <property type="term" value="C:cytoplasm"/>
    <property type="evidence" value="ECO:0007669"/>
    <property type="project" value="TreeGrafter"/>
</dbReference>
<name>A0AAD9CUC4_PAPLA</name>
<comment type="cofactor">
    <cofactor evidence="2">
        <name>Mg(2+)</name>
        <dbReference type="ChEBI" id="CHEBI:18420"/>
    </cofactor>
</comment>
<dbReference type="Pfam" id="PF02581">
    <property type="entry name" value="TMP-TENI"/>
    <property type="match status" value="1"/>
</dbReference>
<keyword evidence="20" id="KW-1185">Reference proteome</keyword>
<comment type="catalytic activity">
    <reaction evidence="1">
        <text>5-(2-hydroxyethyl)-4-methylthiazole + ATP = 4-methyl-5-(2-phosphooxyethyl)-thiazole + ADP + H(+)</text>
        <dbReference type="Rhea" id="RHEA:24212"/>
        <dbReference type="ChEBI" id="CHEBI:15378"/>
        <dbReference type="ChEBI" id="CHEBI:17957"/>
        <dbReference type="ChEBI" id="CHEBI:30616"/>
        <dbReference type="ChEBI" id="CHEBI:58296"/>
        <dbReference type="ChEBI" id="CHEBI:456216"/>
        <dbReference type="EC" id="2.7.1.50"/>
    </reaction>
</comment>
<evidence type="ECO:0000256" key="2">
    <source>
        <dbReference type="ARBA" id="ARBA00001946"/>
    </source>
</evidence>
<dbReference type="GO" id="GO:0000287">
    <property type="term" value="F:magnesium ion binding"/>
    <property type="evidence" value="ECO:0007669"/>
    <property type="project" value="InterPro"/>
</dbReference>
<dbReference type="PANTHER" id="PTHR20857:SF23">
    <property type="entry name" value="THIAMINE BIOSYNTHETIC BIFUNCTIONAL ENZYME"/>
    <property type="match status" value="1"/>
</dbReference>
<dbReference type="GO" id="GO:0005524">
    <property type="term" value="F:ATP binding"/>
    <property type="evidence" value="ECO:0007669"/>
    <property type="project" value="UniProtKB-KW"/>
</dbReference>
<comment type="catalytic activity">
    <reaction evidence="13">
        <text>4-methyl-5-(2-phosphooxyethyl)-thiazole + 4-amino-2-methyl-5-(diphosphooxymethyl)pyrimidine + H(+) = thiamine phosphate + diphosphate</text>
        <dbReference type="Rhea" id="RHEA:22328"/>
        <dbReference type="ChEBI" id="CHEBI:15378"/>
        <dbReference type="ChEBI" id="CHEBI:33019"/>
        <dbReference type="ChEBI" id="CHEBI:37575"/>
        <dbReference type="ChEBI" id="CHEBI:57841"/>
        <dbReference type="ChEBI" id="CHEBI:58296"/>
        <dbReference type="EC" id="2.5.1.3"/>
    </reaction>
</comment>
<dbReference type="SUPFAM" id="SSF53613">
    <property type="entry name" value="Ribokinase-like"/>
    <property type="match status" value="1"/>
</dbReference>
<evidence type="ECO:0000256" key="17">
    <source>
        <dbReference type="ARBA" id="ARBA00061283"/>
    </source>
</evidence>
<evidence type="ECO:0000259" key="18">
    <source>
        <dbReference type="Pfam" id="PF02581"/>
    </source>
</evidence>
<comment type="catalytic activity">
    <reaction evidence="14">
        <text>2-(2-carboxy-4-methylthiazol-5-yl)ethyl phosphate + 4-amino-2-methyl-5-(diphosphooxymethyl)pyrimidine + 2 H(+) = thiamine phosphate + CO2 + diphosphate</text>
        <dbReference type="Rhea" id="RHEA:47848"/>
        <dbReference type="ChEBI" id="CHEBI:15378"/>
        <dbReference type="ChEBI" id="CHEBI:16526"/>
        <dbReference type="ChEBI" id="CHEBI:33019"/>
        <dbReference type="ChEBI" id="CHEBI:37575"/>
        <dbReference type="ChEBI" id="CHEBI:57841"/>
        <dbReference type="ChEBI" id="CHEBI:62890"/>
        <dbReference type="EC" id="2.5.1.3"/>
    </reaction>
</comment>
<dbReference type="HAMAP" id="MF_00228">
    <property type="entry name" value="Thz_kinase"/>
    <property type="match status" value="1"/>
</dbReference>
<evidence type="ECO:0000256" key="1">
    <source>
        <dbReference type="ARBA" id="ARBA00001771"/>
    </source>
</evidence>
<dbReference type="CDD" id="cd01170">
    <property type="entry name" value="THZ_kinase"/>
    <property type="match status" value="1"/>
</dbReference>
<evidence type="ECO:0000313" key="19">
    <source>
        <dbReference type="EMBL" id="KAK1922096.1"/>
    </source>
</evidence>
<keyword evidence="7" id="KW-0479">Metal-binding</keyword>
<evidence type="ECO:0000313" key="20">
    <source>
        <dbReference type="Proteomes" id="UP001182556"/>
    </source>
</evidence>
<evidence type="ECO:0000256" key="15">
    <source>
        <dbReference type="ARBA" id="ARBA00047883"/>
    </source>
</evidence>
<dbReference type="Gene3D" id="3.20.20.70">
    <property type="entry name" value="Aldolase class I"/>
    <property type="match status" value="1"/>
</dbReference>
<dbReference type="NCBIfam" id="TIGR00693">
    <property type="entry name" value="thiE"/>
    <property type="match status" value="1"/>
</dbReference>
<dbReference type="SUPFAM" id="SSF51391">
    <property type="entry name" value="Thiamin phosphate synthase"/>
    <property type="match status" value="1"/>
</dbReference>
<evidence type="ECO:0000256" key="3">
    <source>
        <dbReference type="ARBA" id="ARBA00003814"/>
    </source>
</evidence>
<evidence type="ECO:0000256" key="11">
    <source>
        <dbReference type="ARBA" id="ARBA00022842"/>
    </source>
</evidence>
<evidence type="ECO:0000256" key="10">
    <source>
        <dbReference type="ARBA" id="ARBA00022840"/>
    </source>
</evidence>
<keyword evidence="9" id="KW-0418">Kinase</keyword>
<dbReference type="InterPro" id="IPR034291">
    <property type="entry name" value="TMP_synthase"/>
</dbReference>
<comment type="similarity">
    <text evidence="16">In the C-terminal section; belongs to the Thz kinase family.</text>
</comment>
<evidence type="ECO:0000256" key="12">
    <source>
        <dbReference type="ARBA" id="ARBA00022977"/>
    </source>
</evidence>
<comment type="catalytic activity">
    <reaction evidence="15">
        <text>2-[(2R,5Z)-2-carboxy-4-methylthiazol-5(2H)-ylidene]ethyl phosphate + 4-amino-2-methyl-5-(diphosphooxymethyl)pyrimidine + 2 H(+) = thiamine phosphate + CO2 + diphosphate</text>
        <dbReference type="Rhea" id="RHEA:47844"/>
        <dbReference type="ChEBI" id="CHEBI:15378"/>
        <dbReference type="ChEBI" id="CHEBI:16526"/>
        <dbReference type="ChEBI" id="CHEBI:33019"/>
        <dbReference type="ChEBI" id="CHEBI:37575"/>
        <dbReference type="ChEBI" id="CHEBI:57841"/>
        <dbReference type="ChEBI" id="CHEBI:62899"/>
        <dbReference type="EC" id="2.5.1.3"/>
    </reaction>
</comment>
<gene>
    <name evidence="19" type="ORF">DB88DRAFT_497134</name>
</gene>
<dbReference type="PANTHER" id="PTHR20857">
    <property type="entry name" value="THIAMINE-PHOSPHATE PYROPHOSPHORYLASE"/>
    <property type="match status" value="1"/>
</dbReference>
<comment type="pathway">
    <text evidence="5">Cofactor biosynthesis; thiamine diphosphate biosynthesis; thiamine phosphate from 4-amino-2-methyl-5-diphosphomethylpyrimidine and 4-methyl-5-(2-phosphoethyl)-thiazole: step 1/1.</text>
</comment>
<evidence type="ECO:0000256" key="7">
    <source>
        <dbReference type="ARBA" id="ARBA00022723"/>
    </source>
</evidence>
<accession>A0AAD9CUC4</accession>